<dbReference type="AlphaFoldDB" id="A0A1I3LNR5"/>
<feature type="region of interest" description="Disordered" evidence="1">
    <location>
        <begin position="282"/>
        <end position="345"/>
    </location>
</feature>
<organism evidence="2 3">
    <name type="scientific">Treponema bryantii</name>
    <dbReference type="NCBI Taxonomy" id="163"/>
    <lineage>
        <taxon>Bacteria</taxon>
        <taxon>Pseudomonadati</taxon>
        <taxon>Spirochaetota</taxon>
        <taxon>Spirochaetia</taxon>
        <taxon>Spirochaetales</taxon>
        <taxon>Treponemataceae</taxon>
        <taxon>Treponema</taxon>
    </lineage>
</organism>
<dbReference type="Proteomes" id="UP000182737">
    <property type="component" value="Unassembled WGS sequence"/>
</dbReference>
<evidence type="ECO:0000256" key="1">
    <source>
        <dbReference type="SAM" id="MobiDB-lite"/>
    </source>
</evidence>
<name>A0A1I3LNR5_9SPIR</name>
<sequence length="613" mass="71419">MAFKEYLIELSKNNNIYLNGYSICLYKKFLSNAYITFCFDTIGIQHNNRICSISYEDLSKLKIQYNTKGLFFSKNVISLVLNGKIIIQDLEPESENIISTIIKSTDSPIYSSPKQDLEDFNNSNNSDFKLPITPIGYEFIPKFSFLEQFNKTELGKMIIKPLLNYEIKSAASYFEFIKTIADTCNNKLKCFFLAYGNCYNTPVLVLNISHMWYLYKSDKYTIYNEDDLDFYIEENHYGKFAYLAEQTDPPELLVEFDNFDIYDDYLDSISLEYDYDLFHPTEEYDDDYEDGDYDDSDDDDYVDDDYDDSDDDYENDDYDDSEDDYEDDDYDNSEDDESNVNDYDEEYEDSYTNNYSDNEEELCDTDLQRLEEESEFADNIIRENELNKKIREENPDLIVTSDGSYPGYYKQKRKIAIIGREDRGMDGADYNEVMYEAYKEHKIHVNGGTKTPSQHSTHRRILKYAKGLEDNLEFSEINNANDLADELGENDGFSFAYVNASKASNMRDDSQTLNVPQYNDFIERNKEKGYLEEQMQILEPDIAIGMNLSQETIDCLGNVTKIAEEGSSTLYEVETENGQTYDFINLGSHLSSPRVDEEGLYNEALKLSRKKNK</sequence>
<accession>A0A1I3LNR5</accession>
<reference evidence="3" key="1">
    <citation type="submission" date="2016-10" db="EMBL/GenBank/DDBJ databases">
        <authorList>
            <person name="Varghese N."/>
            <person name="Submissions S."/>
        </authorList>
    </citation>
    <scope>NUCLEOTIDE SEQUENCE [LARGE SCALE GENOMIC DNA]</scope>
    <source>
        <strain evidence="3">XBD1002</strain>
    </source>
</reference>
<evidence type="ECO:0000313" key="2">
    <source>
        <dbReference type="EMBL" id="SFI86136.1"/>
    </source>
</evidence>
<evidence type="ECO:0000313" key="3">
    <source>
        <dbReference type="Proteomes" id="UP000182737"/>
    </source>
</evidence>
<protein>
    <submittedName>
        <fullName evidence="2">Uncharacterized protein</fullName>
    </submittedName>
</protein>
<dbReference type="EMBL" id="FORI01000007">
    <property type="protein sequence ID" value="SFI86136.1"/>
    <property type="molecule type" value="Genomic_DNA"/>
</dbReference>
<gene>
    <name evidence="2" type="ORF">SAMN04487775_10791</name>
</gene>
<proteinExistence type="predicted"/>
<feature type="compositionally biased region" description="Acidic residues" evidence="1">
    <location>
        <begin position="283"/>
        <end position="345"/>
    </location>
</feature>
<keyword evidence="3" id="KW-1185">Reference proteome</keyword>
<dbReference type="RefSeq" id="WP_074932304.1">
    <property type="nucleotide sequence ID" value="NZ_FORI01000007.1"/>
</dbReference>